<evidence type="ECO:0000256" key="1">
    <source>
        <dbReference type="ARBA" id="ARBA00043985"/>
    </source>
</evidence>
<comment type="similarity">
    <text evidence="1">Belongs to the PspA/Vipp/IM30 family.</text>
</comment>
<keyword evidence="2" id="KW-0175">Coiled coil</keyword>
<dbReference type="Pfam" id="PF04012">
    <property type="entry name" value="PspA_IM30"/>
    <property type="match status" value="1"/>
</dbReference>
<name>A0A0K2GD87_NITMO</name>
<dbReference type="KEGG" id="nmv:NITMOv2_2426"/>
<dbReference type="EMBL" id="CP011801">
    <property type="protein sequence ID" value="ALA58839.1"/>
    <property type="molecule type" value="Genomic_DNA"/>
</dbReference>
<feature type="coiled-coil region" evidence="2">
    <location>
        <begin position="22"/>
        <end position="141"/>
    </location>
</feature>
<dbReference type="RefSeq" id="WP_053379942.1">
    <property type="nucleotide sequence ID" value="NZ_CP011801.1"/>
</dbReference>
<evidence type="ECO:0000256" key="2">
    <source>
        <dbReference type="SAM" id="Coils"/>
    </source>
</evidence>
<sequence length="218" mass="24476">MRLFKRLNATIQSNFNAFLDQIENHEALVTEAMHEVKTAAAQAGARLARLQQDEDKLAARLNELRKEITQWKERAVQAGTADEARALECVRRMARATSEEASTEAQLNNARELRARLVEDLRGIQGKLDELQRKKHALATRQFRAEAMKAIQSDGASALDEITGIFDRWETRVTEAEGYVAGPALLTDGFEQAYRHKEDQEALRTTLQALLAESKTSA</sequence>
<evidence type="ECO:0000313" key="4">
    <source>
        <dbReference type="Proteomes" id="UP000069205"/>
    </source>
</evidence>
<dbReference type="Proteomes" id="UP000069205">
    <property type="component" value="Chromosome"/>
</dbReference>
<accession>A0A0K2GD87</accession>
<evidence type="ECO:0000313" key="3">
    <source>
        <dbReference type="EMBL" id="ALA58839.1"/>
    </source>
</evidence>
<dbReference type="PANTHER" id="PTHR31088">
    <property type="entry name" value="MEMBRANE-ASSOCIATED PROTEIN VIPP1, CHLOROPLASTIC"/>
    <property type="match status" value="1"/>
</dbReference>
<reference evidence="3 4" key="1">
    <citation type="journal article" date="2015" name="Proc. Natl. Acad. Sci. U.S.A.">
        <title>Expanded metabolic versatility of ubiquitous nitrite-oxidizing bacteria from the genus Nitrospira.</title>
        <authorList>
            <person name="Koch H."/>
            <person name="Lucker S."/>
            <person name="Albertsen M."/>
            <person name="Kitzinger K."/>
            <person name="Herbold C."/>
            <person name="Spieck E."/>
            <person name="Nielsen P.H."/>
            <person name="Wagner M."/>
            <person name="Daims H."/>
        </authorList>
    </citation>
    <scope>NUCLEOTIDE SEQUENCE [LARGE SCALE GENOMIC DNA]</scope>
    <source>
        <strain evidence="3 4">NSP M-1</strain>
    </source>
</reference>
<dbReference type="PATRIC" id="fig|42253.5.peg.2392"/>
<dbReference type="PANTHER" id="PTHR31088:SF6">
    <property type="entry name" value="PHAGE SHOCK PROTEIN A"/>
    <property type="match status" value="1"/>
</dbReference>
<dbReference type="InterPro" id="IPR007157">
    <property type="entry name" value="PspA_VIPP1"/>
</dbReference>
<keyword evidence="4" id="KW-1185">Reference proteome</keyword>
<gene>
    <name evidence="3" type="ORF">NITMOv2_2426</name>
</gene>
<dbReference type="STRING" id="42253.NITMOv2_2426"/>
<dbReference type="AlphaFoldDB" id="A0A0K2GD87"/>
<organism evidence="3 4">
    <name type="scientific">Nitrospira moscoviensis</name>
    <dbReference type="NCBI Taxonomy" id="42253"/>
    <lineage>
        <taxon>Bacteria</taxon>
        <taxon>Pseudomonadati</taxon>
        <taxon>Nitrospirota</taxon>
        <taxon>Nitrospiria</taxon>
        <taxon>Nitrospirales</taxon>
        <taxon>Nitrospiraceae</taxon>
        <taxon>Nitrospira</taxon>
    </lineage>
</organism>
<proteinExistence type="inferred from homology"/>
<protein>
    <submittedName>
        <fullName evidence="3">Putative PspA/IM30 family protein</fullName>
    </submittedName>
</protein>